<dbReference type="EMBL" id="OU892284">
    <property type="protein sequence ID" value="CAG9772336.1"/>
    <property type="molecule type" value="Genomic_DNA"/>
</dbReference>
<feature type="domain" description="Mutator-like transposase" evidence="2">
    <location>
        <begin position="101"/>
        <end position="240"/>
    </location>
</feature>
<feature type="region of interest" description="Disordered" evidence="1">
    <location>
        <begin position="22"/>
        <end position="41"/>
    </location>
</feature>
<keyword evidence="5" id="KW-1185">Reference proteome</keyword>
<evidence type="ECO:0000313" key="3">
    <source>
        <dbReference type="EMBL" id="CAG9772336.1"/>
    </source>
</evidence>
<dbReference type="Proteomes" id="UP001152799">
    <property type="component" value="Unassembled WGS sequence"/>
</dbReference>
<accession>A0A9P0DU94</accession>
<gene>
    <name evidence="3" type="ORF">CEUTPL_LOCUS12749</name>
    <name evidence="4" type="ORF">CEUTPL_LOCUS14608</name>
</gene>
<evidence type="ECO:0000313" key="5">
    <source>
        <dbReference type="Proteomes" id="UP001152799"/>
    </source>
</evidence>
<dbReference type="AlphaFoldDB" id="A0A9P0DU94"/>
<dbReference type="Pfam" id="PF20700">
    <property type="entry name" value="Mutator"/>
    <property type="match status" value="1"/>
</dbReference>
<evidence type="ECO:0000256" key="1">
    <source>
        <dbReference type="SAM" id="MobiDB-lite"/>
    </source>
</evidence>
<dbReference type="OrthoDB" id="6783392at2759"/>
<dbReference type="Proteomes" id="UP001152799">
    <property type="component" value="Chromosome 8"/>
</dbReference>
<dbReference type="EMBL" id="CAKJTU040000019">
    <property type="protein sequence ID" value="CAH1183559.1"/>
    <property type="molecule type" value="Genomic_DNA"/>
</dbReference>
<proteinExistence type="predicted"/>
<dbReference type="InterPro" id="IPR049012">
    <property type="entry name" value="Mutator_transp_dom"/>
</dbReference>
<feature type="compositionally biased region" description="Basic residues" evidence="1">
    <location>
        <begin position="22"/>
        <end position="31"/>
    </location>
</feature>
<evidence type="ECO:0000259" key="2">
    <source>
        <dbReference type="Pfam" id="PF20700"/>
    </source>
</evidence>
<reference evidence="4" key="1">
    <citation type="submission" date="2022-01" db="EMBL/GenBank/DDBJ databases">
        <authorList>
            <person name="King R."/>
        </authorList>
    </citation>
    <scope>NUCLEOTIDE SEQUENCE</scope>
</reference>
<protein>
    <recommendedName>
        <fullName evidence="2">Mutator-like transposase domain-containing protein</fullName>
    </recommendedName>
</protein>
<name>A0A9P0DU94_9CUCU</name>
<evidence type="ECO:0000313" key="4">
    <source>
        <dbReference type="EMBL" id="CAH1183559.1"/>
    </source>
</evidence>
<organism evidence="4 5">
    <name type="scientific">Ceutorhynchus assimilis</name>
    <name type="common">cabbage seed weevil</name>
    <dbReference type="NCBI Taxonomy" id="467358"/>
    <lineage>
        <taxon>Eukaryota</taxon>
        <taxon>Metazoa</taxon>
        <taxon>Ecdysozoa</taxon>
        <taxon>Arthropoda</taxon>
        <taxon>Hexapoda</taxon>
        <taxon>Insecta</taxon>
        <taxon>Pterygota</taxon>
        <taxon>Neoptera</taxon>
        <taxon>Endopterygota</taxon>
        <taxon>Coleoptera</taxon>
        <taxon>Polyphaga</taxon>
        <taxon>Cucujiformia</taxon>
        <taxon>Curculionidae</taxon>
        <taxon>Ceutorhynchinae</taxon>
        <taxon>Ceutorhynchus</taxon>
    </lineage>
</organism>
<sequence length="457" mass="51959">MDKKQEPFYRRGNKTVLRLSTRRRKRTTFPKKKGDMNSVMGTETNPLPSTDCLDAAAICSTVSHVSNDNNEIDFELDCSATPSTSQTESLKSCNSPINPEGRRVVDLQFFISELVKFSGHSPQFGCSLENMKILKEERKGLLSILHVTCNMCNEKFEIPTSKVTDDNVNNNAVLGIMSIGSGFAHLQQICTSLDIPCLSEKLYSSVHENICDLWEETAVKYMKEAAEEERALAIANGDQNQLRLRWAIDKAIKHWKNKNDLTLSEKIVKLKRDIENSTSHVFGEHKECKSIGYFCEKPFDQGECALKDLKLTDLYDKLCSFKNYLIRHASSLIHDVDNNSVEQFNSIIAKFIGGKRINYCRRRSYQSRCAAAVVSHNTKMPIYTLRKQLNKGSTPSKLSKKLEFCRMRKNSRALRKCAKKLFTKKISKADDGSESYGIACQKPDMDETEYTEAKDRF</sequence>